<evidence type="ECO:0000313" key="1">
    <source>
        <dbReference type="EMBL" id="NAO76003.1"/>
    </source>
</evidence>
<proteinExistence type="predicted"/>
<organism evidence="1">
    <name type="scientific">Pseudomonas syringae</name>
    <dbReference type="NCBI Taxonomy" id="317"/>
    <lineage>
        <taxon>Bacteria</taxon>
        <taxon>Pseudomonadati</taxon>
        <taxon>Pseudomonadota</taxon>
        <taxon>Gammaproteobacteria</taxon>
        <taxon>Pseudomonadales</taxon>
        <taxon>Pseudomonadaceae</taxon>
        <taxon>Pseudomonas</taxon>
    </lineage>
</organism>
<accession>A0A6B2AT88</accession>
<dbReference type="EMBL" id="VLIF01000003">
    <property type="protein sequence ID" value="NAO76003.1"/>
    <property type="molecule type" value="Genomic_DNA"/>
</dbReference>
<protein>
    <submittedName>
        <fullName evidence="1">Uncharacterized protein</fullName>
    </submittedName>
</protein>
<reference evidence="1" key="1">
    <citation type="journal article" date="2020" name="Phytopathology">
        <title>Zucchini vein clearing disease is caused by several lineages within Pseudomonas syringae species complex.</title>
        <authorList>
            <person name="Lacault C."/>
            <person name="Briand M."/>
            <person name="Jacques M.A."/>
            <person name="Darrasse A."/>
        </authorList>
    </citation>
    <scope>NUCLEOTIDE SEQUENCE</scope>
    <source>
        <strain evidence="1">P123</strain>
    </source>
</reference>
<dbReference type="AlphaFoldDB" id="A0A6B2AT88"/>
<sequence>MQFRNEHDRLLSPHSYLLPLLRGIDAYGYGSLIEKLSDFTTSILQALRERPASARMHWKGSDKLEPSASLTFAELRESAKRAGWIPKIFVSQDVGAKADIWPDIGIRPDISKSQWFQPH</sequence>
<comment type="caution">
    <text evidence="1">The sequence shown here is derived from an EMBL/GenBank/DDBJ whole genome shotgun (WGS) entry which is preliminary data.</text>
</comment>
<name>A0A6B2AT88_PSESX</name>
<gene>
    <name evidence="1" type="ORF">PspP123CL_08450</name>
</gene>